<dbReference type="InterPro" id="IPR029045">
    <property type="entry name" value="ClpP/crotonase-like_dom_sf"/>
</dbReference>
<dbReference type="EMBL" id="CP094929">
    <property type="protein sequence ID" value="UOM51942.1"/>
    <property type="molecule type" value="Genomic_DNA"/>
</dbReference>
<sequence length="500" mass="54893">MLTIHRRSYYGTLVLLMILALVTACKSMPVESAIGNEELPNDYSELSWEEAFSTLSRQLATEYAFTEWKGIDWDVLFETYNPQIIEAQASQDFPAYYLALRSYLHKIPDRHVSINNIAAIDDQYIGGGFGFSIAHLDDTSVIATWVEEQGEAWNAGMRAGCEILSWDGIPIAAAIDAVLPIFTSNCATGEDLHLAQQQYLVRAPIGEQHQATFRSIEGDTIHTVQVSAYDDNRASLSKGYPDSVVSDRIRKAILEIETDEPMPRSMVETEMLAHDIAYIKVWGLLDADLQMTGKVLSTVTLFEQAVATAVEQKATGIILDIRNNIGGMDQMAADLLGCFYSERTFYEYLNAYNPETGTWELLPSSEENGKQPVFIEPNAVQYRGPIIALVNSHCVSSGEGIAMGIRNLPNGEVLGFLGTNGSFGLASGIAAMPGGLVVHWPNGQSLDENHKIQLDSRNGIGGAQPTIRIPMTKEHALNIAQGVDVELLKAIKILSFSKEP</sequence>
<accession>A0ABY4DG81</accession>
<organism evidence="3 4">
    <name type="scientific">Sphaerochaeta associata</name>
    <dbReference type="NCBI Taxonomy" id="1129264"/>
    <lineage>
        <taxon>Bacteria</taxon>
        <taxon>Pseudomonadati</taxon>
        <taxon>Spirochaetota</taxon>
        <taxon>Spirochaetia</taxon>
        <taxon>Spirochaetales</taxon>
        <taxon>Sphaerochaetaceae</taxon>
        <taxon>Sphaerochaeta</taxon>
    </lineage>
</organism>
<name>A0ABY4DG81_9SPIR</name>
<dbReference type="PANTHER" id="PTHR32060:SF22">
    <property type="entry name" value="CARBOXYL-TERMINAL-PROCESSING PEPTIDASE 3, CHLOROPLASTIC"/>
    <property type="match status" value="1"/>
</dbReference>
<dbReference type="Gene3D" id="2.30.42.10">
    <property type="match status" value="1"/>
</dbReference>
<feature type="domain" description="Tricorn protease C1" evidence="2">
    <location>
        <begin position="46"/>
        <end position="93"/>
    </location>
</feature>
<proteinExistence type="predicted"/>
<dbReference type="Gene3D" id="3.90.226.10">
    <property type="entry name" value="2-enoyl-CoA Hydratase, Chain A, domain 1"/>
    <property type="match status" value="1"/>
</dbReference>
<dbReference type="SUPFAM" id="SSF50156">
    <property type="entry name" value="PDZ domain-like"/>
    <property type="match status" value="1"/>
</dbReference>
<dbReference type="Proteomes" id="UP000829708">
    <property type="component" value="Chromosome"/>
</dbReference>
<dbReference type="PROSITE" id="PS51257">
    <property type="entry name" value="PROKAR_LIPOPROTEIN"/>
    <property type="match status" value="1"/>
</dbReference>
<evidence type="ECO:0000259" key="1">
    <source>
        <dbReference type="Pfam" id="PF03572"/>
    </source>
</evidence>
<dbReference type="PANTHER" id="PTHR32060">
    <property type="entry name" value="TAIL-SPECIFIC PROTEASE"/>
    <property type="match status" value="1"/>
</dbReference>
<dbReference type="InterPro" id="IPR005151">
    <property type="entry name" value="Tail-specific_protease"/>
</dbReference>
<evidence type="ECO:0000313" key="4">
    <source>
        <dbReference type="Proteomes" id="UP000829708"/>
    </source>
</evidence>
<dbReference type="SUPFAM" id="SSF52096">
    <property type="entry name" value="ClpP/crotonase"/>
    <property type="match status" value="1"/>
</dbReference>
<gene>
    <name evidence="3" type="ORF">MUG09_04015</name>
</gene>
<dbReference type="Gene3D" id="3.30.750.44">
    <property type="match status" value="1"/>
</dbReference>
<keyword evidence="4" id="KW-1185">Reference proteome</keyword>
<dbReference type="InterPro" id="IPR028204">
    <property type="entry name" value="Tricorn_C1"/>
</dbReference>
<dbReference type="Pfam" id="PF03572">
    <property type="entry name" value="Peptidase_S41"/>
    <property type="match status" value="1"/>
</dbReference>
<feature type="domain" description="Tail specific protease" evidence="1">
    <location>
        <begin position="276"/>
        <end position="451"/>
    </location>
</feature>
<evidence type="ECO:0000259" key="2">
    <source>
        <dbReference type="Pfam" id="PF14684"/>
    </source>
</evidence>
<dbReference type="InterPro" id="IPR036034">
    <property type="entry name" value="PDZ_sf"/>
</dbReference>
<dbReference type="Pfam" id="PF14684">
    <property type="entry name" value="Tricorn_C1"/>
    <property type="match status" value="1"/>
</dbReference>
<protein>
    <submittedName>
        <fullName evidence="3">S41 family peptidase</fullName>
    </submittedName>
</protein>
<evidence type="ECO:0000313" key="3">
    <source>
        <dbReference type="EMBL" id="UOM51942.1"/>
    </source>
</evidence>
<reference evidence="4" key="1">
    <citation type="journal article" date="2024" name="J Bioinform Genom">
        <title>Complete genome sequence of the type strain bacterium Sphaerochaeta associata GLS2t (VKM B-2742)t.</title>
        <authorList>
            <person name="Troshina O.Y."/>
            <person name="Tepeeva A.N."/>
            <person name="Arzamasceva V.O."/>
            <person name="Whitman W.B."/>
            <person name="Varghese N."/>
            <person name="Shapiro N."/>
            <person name="Woyke T."/>
            <person name="Kripides N.C."/>
            <person name="Vasilenko O.V."/>
        </authorList>
    </citation>
    <scope>NUCLEOTIDE SEQUENCE [LARGE SCALE GENOMIC DNA]</scope>
    <source>
        <strain evidence="4">GLS2T</strain>
    </source>
</reference>
<dbReference type="RefSeq" id="WP_244773810.1">
    <property type="nucleotide sequence ID" value="NZ_CP094929.1"/>
</dbReference>